<dbReference type="InterPro" id="IPR011990">
    <property type="entry name" value="TPR-like_helical_dom_sf"/>
</dbReference>
<reference evidence="3" key="2">
    <citation type="journal article" date="2024" name="Plant">
        <title>Genomic evolution and insights into agronomic trait innovations of Sesamum species.</title>
        <authorList>
            <person name="Miao H."/>
            <person name="Wang L."/>
            <person name="Qu L."/>
            <person name="Liu H."/>
            <person name="Sun Y."/>
            <person name="Le M."/>
            <person name="Wang Q."/>
            <person name="Wei S."/>
            <person name="Zheng Y."/>
            <person name="Lin W."/>
            <person name="Duan Y."/>
            <person name="Cao H."/>
            <person name="Xiong S."/>
            <person name="Wang X."/>
            <person name="Wei L."/>
            <person name="Li C."/>
            <person name="Ma Q."/>
            <person name="Ju M."/>
            <person name="Zhao R."/>
            <person name="Li G."/>
            <person name="Mu C."/>
            <person name="Tian Q."/>
            <person name="Mei H."/>
            <person name="Zhang T."/>
            <person name="Gao T."/>
            <person name="Zhang H."/>
        </authorList>
    </citation>
    <scope>NUCLEOTIDE SEQUENCE</scope>
    <source>
        <strain evidence="3">K16</strain>
    </source>
</reference>
<dbReference type="Proteomes" id="UP001289374">
    <property type="component" value="Unassembled WGS sequence"/>
</dbReference>
<feature type="repeat" description="PPR" evidence="2">
    <location>
        <begin position="144"/>
        <end position="179"/>
    </location>
</feature>
<sequence length="441" mass="50176">METIASNPHAKAALLHIDVSSTRNNNFTSDRRIQIQLPLLRPPKPMRIKPPPKKPNAKPVATTSDILRLMDSLKLPIPLDIYTSLIKECTKLRDPLKAVELHEHVRRSGLRLNLPLLNRLLLMYVSSGCFDHARQLFDQMLLRDFNSWAVMIAGCVENGKYNEAIDFYIEMLLEEEFEDVGDNQMELLVSGVLVCVLRACLYTRDFELGRQVHGWLWKMGYSRNVVLSSFLINFYGKLKCFDGAQSVFEQVRCPNTVVWTSRIVNSSSNGNFEGVVSVFKEMGREGVRKNGYTFSTVLKACRMMGDIECGRQVHANLMKLGLESDGFVQCALVDLYGKCGCLNDATRMFEIGKSNRNGACCNAMLTSYTQRGLYIEAIKILYEMKMAGFKTCESLLMNMRQLFPDHDHFTFQDRVQNQRATMVAEDEWPLPLLILPFDPPG</sequence>
<comment type="caution">
    <text evidence="3">The sequence shown here is derived from an EMBL/GenBank/DDBJ whole genome shotgun (WGS) entry which is preliminary data.</text>
</comment>
<dbReference type="GO" id="GO:0009451">
    <property type="term" value="P:RNA modification"/>
    <property type="evidence" value="ECO:0007669"/>
    <property type="project" value="InterPro"/>
</dbReference>
<dbReference type="InterPro" id="IPR002885">
    <property type="entry name" value="PPR_rpt"/>
</dbReference>
<accession>A0AAE1W988</accession>
<dbReference type="PANTHER" id="PTHR47926:SF361">
    <property type="entry name" value="PENTACOTRIPEPTIDE-REPEAT REGION OF PRORP DOMAIN-CONTAINING PROTEIN"/>
    <property type="match status" value="1"/>
</dbReference>
<evidence type="ECO:0000313" key="4">
    <source>
        <dbReference type="Proteomes" id="UP001289374"/>
    </source>
</evidence>
<name>A0AAE1W988_9LAMI</name>
<proteinExistence type="predicted"/>
<reference evidence="3" key="1">
    <citation type="submission" date="2020-06" db="EMBL/GenBank/DDBJ databases">
        <authorList>
            <person name="Li T."/>
            <person name="Hu X."/>
            <person name="Zhang T."/>
            <person name="Song X."/>
            <person name="Zhang H."/>
            <person name="Dai N."/>
            <person name="Sheng W."/>
            <person name="Hou X."/>
            <person name="Wei L."/>
        </authorList>
    </citation>
    <scope>NUCLEOTIDE SEQUENCE</scope>
    <source>
        <strain evidence="3">K16</strain>
        <tissue evidence="3">Leaf</tissue>
    </source>
</reference>
<evidence type="ECO:0000256" key="1">
    <source>
        <dbReference type="ARBA" id="ARBA00022737"/>
    </source>
</evidence>
<gene>
    <name evidence="3" type="ORF">Sango_2248500</name>
</gene>
<dbReference type="EMBL" id="JACGWL010000013">
    <property type="protein sequence ID" value="KAK4389115.1"/>
    <property type="molecule type" value="Genomic_DNA"/>
</dbReference>
<dbReference type="Pfam" id="PF01535">
    <property type="entry name" value="PPR"/>
    <property type="match status" value="5"/>
</dbReference>
<evidence type="ECO:0000256" key="2">
    <source>
        <dbReference type="PROSITE-ProRule" id="PRU00708"/>
    </source>
</evidence>
<keyword evidence="1" id="KW-0677">Repeat</keyword>
<evidence type="ECO:0000313" key="3">
    <source>
        <dbReference type="EMBL" id="KAK4389115.1"/>
    </source>
</evidence>
<keyword evidence="4" id="KW-1185">Reference proteome</keyword>
<dbReference type="PROSITE" id="PS51375">
    <property type="entry name" value="PPR"/>
    <property type="match status" value="2"/>
</dbReference>
<feature type="repeat" description="PPR" evidence="2">
    <location>
        <begin position="357"/>
        <end position="391"/>
    </location>
</feature>
<protein>
    <submittedName>
        <fullName evidence="3">Pentatricopeptide repeat-containing protein</fullName>
    </submittedName>
</protein>
<organism evidence="3 4">
    <name type="scientific">Sesamum angolense</name>
    <dbReference type="NCBI Taxonomy" id="2727404"/>
    <lineage>
        <taxon>Eukaryota</taxon>
        <taxon>Viridiplantae</taxon>
        <taxon>Streptophyta</taxon>
        <taxon>Embryophyta</taxon>
        <taxon>Tracheophyta</taxon>
        <taxon>Spermatophyta</taxon>
        <taxon>Magnoliopsida</taxon>
        <taxon>eudicotyledons</taxon>
        <taxon>Gunneridae</taxon>
        <taxon>Pentapetalae</taxon>
        <taxon>asterids</taxon>
        <taxon>lamiids</taxon>
        <taxon>Lamiales</taxon>
        <taxon>Pedaliaceae</taxon>
        <taxon>Sesamum</taxon>
    </lineage>
</organism>
<dbReference type="NCBIfam" id="TIGR00756">
    <property type="entry name" value="PPR"/>
    <property type="match status" value="2"/>
</dbReference>
<dbReference type="InterPro" id="IPR046960">
    <property type="entry name" value="PPR_At4g14850-like_plant"/>
</dbReference>
<dbReference type="Gene3D" id="1.25.40.10">
    <property type="entry name" value="Tetratricopeptide repeat domain"/>
    <property type="match status" value="3"/>
</dbReference>
<dbReference type="AlphaFoldDB" id="A0AAE1W988"/>
<dbReference type="GO" id="GO:0003723">
    <property type="term" value="F:RNA binding"/>
    <property type="evidence" value="ECO:0007669"/>
    <property type="project" value="InterPro"/>
</dbReference>
<dbReference type="PANTHER" id="PTHR47926">
    <property type="entry name" value="PENTATRICOPEPTIDE REPEAT-CONTAINING PROTEIN"/>
    <property type="match status" value="1"/>
</dbReference>